<keyword evidence="10" id="KW-1185">Reference proteome</keyword>
<feature type="transmembrane region" description="Helical" evidence="7">
    <location>
        <begin position="99"/>
        <end position="116"/>
    </location>
</feature>
<keyword evidence="1 5" id="KW-0479">Metal-binding</keyword>
<dbReference type="PROSITE" id="PS00126">
    <property type="entry name" value="PDEASE_I_1"/>
    <property type="match status" value="1"/>
</dbReference>
<dbReference type="Proteomes" id="UP000187209">
    <property type="component" value="Unassembled WGS sequence"/>
</dbReference>
<evidence type="ECO:0000256" key="3">
    <source>
        <dbReference type="PIRSR" id="PIRSR623088-1"/>
    </source>
</evidence>
<evidence type="ECO:0000256" key="2">
    <source>
        <dbReference type="ARBA" id="ARBA00022801"/>
    </source>
</evidence>
<dbReference type="Gene3D" id="1.10.1300.10">
    <property type="entry name" value="3'5'-cyclic nucleotide phosphodiesterase, catalytic domain"/>
    <property type="match status" value="1"/>
</dbReference>
<feature type="transmembrane region" description="Helical" evidence="7">
    <location>
        <begin position="212"/>
        <end position="228"/>
    </location>
</feature>
<dbReference type="InterPro" id="IPR023088">
    <property type="entry name" value="PDEase"/>
</dbReference>
<feature type="binding site" evidence="5">
    <location>
        <position position="490"/>
    </location>
    <ligand>
        <name>Zn(2+)</name>
        <dbReference type="ChEBI" id="CHEBI:29105"/>
        <label>2</label>
    </ligand>
</feature>
<dbReference type="AlphaFoldDB" id="A0A1R2CT15"/>
<feature type="binding site" evidence="5">
    <location>
        <position position="602"/>
    </location>
    <ligand>
        <name>Zn(2+)</name>
        <dbReference type="ChEBI" id="CHEBI:29105"/>
        <label>1</label>
    </ligand>
</feature>
<feature type="transmembrane region" description="Helical" evidence="7">
    <location>
        <begin position="178"/>
        <end position="200"/>
    </location>
</feature>
<evidence type="ECO:0000256" key="5">
    <source>
        <dbReference type="PIRSR" id="PIRSR623088-3"/>
    </source>
</evidence>
<protein>
    <recommendedName>
        <fullName evidence="6">Phosphodiesterase</fullName>
        <ecNumber evidence="6">3.1.4.-</ecNumber>
    </recommendedName>
</protein>
<keyword evidence="7" id="KW-0812">Transmembrane</keyword>
<reference evidence="9 10" key="1">
    <citation type="submission" date="2016-11" db="EMBL/GenBank/DDBJ databases">
        <title>The macronuclear genome of Stentor coeruleus: a giant cell with tiny introns.</title>
        <authorList>
            <person name="Slabodnick M."/>
            <person name="Ruby J.G."/>
            <person name="Reiff S.B."/>
            <person name="Swart E.C."/>
            <person name="Gosai S."/>
            <person name="Prabakaran S."/>
            <person name="Witkowska E."/>
            <person name="Larue G.E."/>
            <person name="Fisher S."/>
            <person name="Freeman R.M."/>
            <person name="Gunawardena J."/>
            <person name="Chu W."/>
            <person name="Stover N.A."/>
            <person name="Gregory B.D."/>
            <person name="Nowacki M."/>
            <person name="Derisi J."/>
            <person name="Roy S.W."/>
            <person name="Marshall W.F."/>
            <person name="Sood P."/>
        </authorList>
    </citation>
    <scope>NUCLEOTIDE SEQUENCE [LARGE SCALE GENOMIC DNA]</scope>
    <source>
        <strain evidence="9">WM001</strain>
    </source>
</reference>
<dbReference type="PROSITE" id="PS51845">
    <property type="entry name" value="PDEASE_I_2"/>
    <property type="match status" value="1"/>
</dbReference>
<dbReference type="CDD" id="cd00077">
    <property type="entry name" value="HDc"/>
    <property type="match status" value="1"/>
</dbReference>
<name>A0A1R2CT15_9CILI</name>
<keyword evidence="7" id="KW-0472">Membrane</keyword>
<dbReference type="InterPro" id="IPR003607">
    <property type="entry name" value="HD/PDEase_dom"/>
</dbReference>
<feature type="binding site" evidence="5">
    <location>
        <position position="490"/>
    </location>
    <ligand>
        <name>Zn(2+)</name>
        <dbReference type="ChEBI" id="CHEBI:29105"/>
        <label>1</label>
    </ligand>
</feature>
<comment type="caution">
    <text evidence="9">The sequence shown here is derived from an EMBL/GenBank/DDBJ whole genome shotgun (WGS) entry which is preliminary data.</text>
</comment>
<evidence type="ECO:0000256" key="6">
    <source>
        <dbReference type="RuleBase" id="RU363067"/>
    </source>
</evidence>
<feature type="transmembrane region" description="Helical" evidence="7">
    <location>
        <begin position="122"/>
        <end position="143"/>
    </location>
</feature>
<proteinExistence type="inferred from homology"/>
<dbReference type="PRINTS" id="PR00387">
    <property type="entry name" value="PDIESTERASE1"/>
</dbReference>
<dbReference type="InterPro" id="IPR023174">
    <property type="entry name" value="PDEase_CS"/>
</dbReference>
<feature type="transmembrane region" description="Helical" evidence="7">
    <location>
        <begin position="64"/>
        <end position="87"/>
    </location>
</feature>
<comment type="cofactor">
    <cofactor evidence="6">
        <name>a divalent metal cation</name>
        <dbReference type="ChEBI" id="CHEBI:60240"/>
    </cofactor>
    <text evidence="6">Binds 2 divalent metal cations per subunit. Site 1 may preferentially bind zinc ions, while site 2 has a preference for magnesium and/or manganese ions.</text>
</comment>
<gene>
    <name evidence="9" type="ORF">SteCoe_5224</name>
</gene>
<dbReference type="InterPro" id="IPR036971">
    <property type="entry name" value="PDEase_catalytic_dom_sf"/>
</dbReference>
<dbReference type="GO" id="GO:0046872">
    <property type="term" value="F:metal ion binding"/>
    <property type="evidence" value="ECO:0007669"/>
    <property type="project" value="UniProtKB-KW"/>
</dbReference>
<feature type="binding site" evidence="4">
    <location>
        <position position="602"/>
    </location>
    <ligand>
        <name>AMP</name>
        <dbReference type="ChEBI" id="CHEBI:456215"/>
    </ligand>
</feature>
<dbReference type="InterPro" id="IPR002073">
    <property type="entry name" value="PDEase_catalytic_dom"/>
</dbReference>
<dbReference type="SUPFAM" id="SSF109604">
    <property type="entry name" value="HD-domain/PDEase-like"/>
    <property type="match status" value="1"/>
</dbReference>
<dbReference type="GO" id="GO:0007165">
    <property type="term" value="P:signal transduction"/>
    <property type="evidence" value="ECO:0007669"/>
    <property type="project" value="InterPro"/>
</dbReference>
<dbReference type="GO" id="GO:0004114">
    <property type="term" value="F:3',5'-cyclic-nucleotide phosphodiesterase activity"/>
    <property type="evidence" value="ECO:0007669"/>
    <property type="project" value="InterPro"/>
</dbReference>
<dbReference type="EMBL" id="MPUH01000068">
    <property type="protein sequence ID" value="OMJ92118.1"/>
    <property type="molecule type" value="Genomic_DNA"/>
</dbReference>
<evidence type="ECO:0000313" key="10">
    <source>
        <dbReference type="Proteomes" id="UP000187209"/>
    </source>
</evidence>
<evidence type="ECO:0000313" key="9">
    <source>
        <dbReference type="EMBL" id="OMJ92118.1"/>
    </source>
</evidence>
<evidence type="ECO:0000259" key="8">
    <source>
        <dbReference type="PROSITE" id="PS51845"/>
    </source>
</evidence>
<organism evidence="9 10">
    <name type="scientific">Stentor coeruleus</name>
    <dbReference type="NCBI Taxonomy" id="5963"/>
    <lineage>
        <taxon>Eukaryota</taxon>
        <taxon>Sar</taxon>
        <taxon>Alveolata</taxon>
        <taxon>Ciliophora</taxon>
        <taxon>Postciliodesmatophora</taxon>
        <taxon>Heterotrichea</taxon>
        <taxon>Heterotrichida</taxon>
        <taxon>Stentoridae</taxon>
        <taxon>Stentor</taxon>
    </lineage>
</organism>
<feature type="binding site" evidence="4">
    <location>
        <position position="490"/>
    </location>
    <ligand>
        <name>AMP</name>
        <dbReference type="ChEBI" id="CHEBI:456215"/>
    </ligand>
</feature>
<feature type="binding site" evidence="4">
    <location>
        <begin position="449"/>
        <end position="453"/>
    </location>
    <ligand>
        <name>AMP</name>
        <dbReference type="ChEBI" id="CHEBI:456215"/>
    </ligand>
</feature>
<feature type="binding site" evidence="5">
    <location>
        <position position="453"/>
    </location>
    <ligand>
        <name>Zn(2+)</name>
        <dbReference type="ChEBI" id="CHEBI:29105"/>
        <label>1</label>
    </ligand>
</feature>
<dbReference type="EC" id="3.1.4.-" evidence="6"/>
<evidence type="ECO:0000256" key="7">
    <source>
        <dbReference type="SAM" id="Phobius"/>
    </source>
</evidence>
<evidence type="ECO:0000256" key="4">
    <source>
        <dbReference type="PIRSR" id="PIRSR623088-2"/>
    </source>
</evidence>
<dbReference type="PANTHER" id="PTHR11347">
    <property type="entry name" value="CYCLIC NUCLEOTIDE PHOSPHODIESTERASE"/>
    <property type="match status" value="1"/>
</dbReference>
<feature type="binding site" evidence="4">
    <location>
        <position position="653"/>
    </location>
    <ligand>
        <name>AMP</name>
        <dbReference type="ChEBI" id="CHEBI:456215"/>
    </ligand>
</feature>
<dbReference type="OrthoDB" id="189220at2759"/>
<accession>A0A1R2CT15</accession>
<keyword evidence="2 6" id="KW-0378">Hydrolase</keyword>
<feature type="binding site" evidence="5">
    <location>
        <position position="489"/>
    </location>
    <ligand>
        <name>Zn(2+)</name>
        <dbReference type="ChEBI" id="CHEBI:29105"/>
        <label>1</label>
    </ligand>
</feature>
<evidence type="ECO:0000256" key="1">
    <source>
        <dbReference type="ARBA" id="ARBA00022723"/>
    </source>
</evidence>
<dbReference type="Pfam" id="PF00233">
    <property type="entry name" value="PDEase_I"/>
    <property type="match status" value="1"/>
</dbReference>
<comment type="similarity">
    <text evidence="6">Belongs to the cyclic nucleotide phosphodiesterase family.</text>
</comment>
<keyword evidence="7" id="KW-1133">Transmembrane helix</keyword>
<sequence>MVEESDEVKRLAKINIEDSQKIRLPADPNLLKFYEQEVSISYMKHIYFSKSGKTLSDEFYGKLLIFYLNLFLMCLCYMIFSIIAFYSNKMSKDHMAFHVVWNISLIILSLGALPLLKNPEVFIKIIKLFFSGLSLLVYTYFVIGNPHVLNSINGTESSEYSLPLNIGIVAYSITLKYVLYNNFFCILVLSIFMLFEYIAATLSSSNAYNLENINDFFIIFIFIVLQVIDTQHSEYKLKNDFWQDHRNENSYRTSLTIYNEDTEGGFHTETEILIQACNKIIKTLKYACTVIIFKDIKDSLKLAQAELEHVKHQIARAGYLKEVKIEPRPDMDPEDKEFISQNCLDISYATPAEKSVLSDAKLFEIKDRLENFPFSHYGIDKLESVLSQLGRNWSFDIWFVYNSTGHSVSIIGKYLFEKWQINGFLNVGAECVDNFFMKLEKGYNKNPYHNACHAADVLHTQMFFILQSDIIKSLTEIDIVASIISALGHDVGHPALTNRFLVNNRDKIAIRYNDASVLESMHTAKTFKLLSIQDSNIFKNLSTEDWIRTRKIIIEMILETDMSRHFEILGKFRTRAQTLSNFDISIFEDKCQILGMSLKCADIGHSAKDYDLHEKWSILVCEEFFHQGDLEKARGQSVSMYCDRDTTDIPKSQAGFIKNICLPLYEIWALYLKSETIERFVLFQLQKNLEFWNLKKKRRATVKTNKLQVKSEFLKRIQSSK</sequence>
<feature type="active site" description="Proton donor" evidence="3">
    <location>
        <position position="449"/>
    </location>
</feature>
<feature type="domain" description="PDEase" evidence="8">
    <location>
        <begin position="367"/>
        <end position="699"/>
    </location>
</feature>